<feature type="coiled-coil region" evidence="1">
    <location>
        <begin position="887"/>
        <end position="940"/>
    </location>
</feature>
<keyword evidence="1" id="KW-0175">Coiled coil</keyword>
<evidence type="ECO:0000313" key="2">
    <source>
        <dbReference type="EMBL" id="QUF07345.1"/>
    </source>
</evidence>
<proteinExistence type="predicted"/>
<dbReference type="EMBL" id="CP073249">
    <property type="protein sequence ID" value="QUF07345.1"/>
    <property type="molecule type" value="Genomic_DNA"/>
</dbReference>
<feature type="coiled-coil region" evidence="1">
    <location>
        <begin position="241"/>
        <end position="268"/>
    </location>
</feature>
<sequence>MRTANGHAGTGDRPRWVPERAGILNVWRYYDEVFRFHRGRLLLRGPNGTGKSKALELLLPFLFDANLRPNRLSTFGTSERTMHWNLMGQGASGTTRVGYVWLEFRLPAQEGGTDRWFTCGARLAATTRTTSVQVDYFTTEDRVGFDGGLALTTDDRAPLNVKDLEKALAGRGDLHQGAADYRTAVRTTLFPGLSEQRYDALITALLQLRTPKLSQRLDPALLSELLSKALPPLGDTEISDLAEGFERLDRQREQLARLRAEVTAARSLDEFHRTYSRRVLRAASATLISATTDMGTRAVEVRTAEAEHREAVLEDERAEALEDRLENREVEVRGRVKGITDSAAYRDGQRLVQLREITERAREDAESRRVDAQGSRELAEEDAEAAATAQRATAGARERLVEADLEAVVAAEKIGLTGTCAEIRQVLDDRKRATALVRAATRSRKEQVEQVATAVRRHAGEIDRRSHAEQAVERARDGLVEARELAARREEARDAVLAALRAELRAWAGGTRELRFPDPAGLAALAESETGVLAAVRTAFETAITDITTAEARVRAEKNAARARRRAVEDELGQLVSTRDLPPKPPAYRTADRASMSGAPLWRLVRFADHVPERTGAAVEAALQASGLLDAWVGSDGNATGHDTFAVPDGVSRAPGSSLEDVLLVEDQPEVPADVVLRLLRGVAYGDSAPTDHPVAIGADGGWRLGNTSGSWDKPEAEHIGALARQRARDRRAVELRVTLDEVQGALADLHDILLGLERRRAVLTEEQDRKPGHQDLHLATRDLERARAVEQAAETALGEAAGVLADREQEVRRWQEELIAVAAVHRLPTTGKALAEVVVAVDEFGSAADTWITDHADHLAAEKNAGALAARAKKSGRLADGAAAEAAKAENTAREREVELRAVEETLNAADHRVALDELAELQRELGTLERERRANADRRRVLASQLGLLAERLKHRSEAQAGAVRVRDEATDRFRKLISSGLAGDSGLEQGPTLDGGVRGVLDAARAVAAKWPNYPHSPKNIAESARRLAEALHTTREVLGGRADLELDTDEEVQVFTATVDGVRVGSAALLARLTAEAERGSEDITAGERELFDQTLTGDTRRHLAERIRQARELVDGMNAHLERVRTASKVAVRLVWEVAPELPAGTKAARDLLLKNPVGLSESEREALHRFFRERVEQARAENTATSWERQLAEVFDYTAWHRFTVKVDREGGTGWQPLTKRLHGALSGGEKAIALHLPLFAAIAAHYRVVPEAPRIILLDEVFVGVDSTNRGQVFGLLAALGLDLVLTSDHEWCTYRQLDGIAVHQLMTGGGDDPVTTVRFVWDGEDLVAEEGDGARDDGGARGRDQV</sequence>
<dbReference type="NCBIfam" id="TIGR02680">
    <property type="entry name" value="TIGR02680 family protein"/>
    <property type="match status" value="1"/>
</dbReference>
<dbReference type="SUPFAM" id="SSF52540">
    <property type="entry name" value="P-loop containing nucleoside triphosphate hydrolases"/>
    <property type="match status" value="1"/>
</dbReference>
<dbReference type="InterPro" id="IPR027417">
    <property type="entry name" value="P-loop_NTPase"/>
</dbReference>
<gene>
    <name evidence="2" type="ORF">KCV87_15720</name>
</gene>
<dbReference type="Pfam" id="PF13558">
    <property type="entry name" value="SbcC_Walker_B"/>
    <property type="match status" value="1"/>
</dbReference>
<dbReference type="Proteomes" id="UP000677152">
    <property type="component" value="Chromosome"/>
</dbReference>
<accession>A0AA45LDL5</accession>
<organism evidence="2 3">
    <name type="scientific">Actinosynnema pretiosum subsp. pretiosum</name>
    <dbReference type="NCBI Taxonomy" id="103721"/>
    <lineage>
        <taxon>Bacteria</taxon>
        <taxon>Bacillati</taxon>
        <taxon>Actinomycetota</taxon>
        <taxon>Actinomycetes</taxon>
        <taxon>Pseudonocardiales</taxon>
        <taxon>Pseudonocardiaceae</taxon>
        <taxon>Actinosynnema</taxon>
    </lineage>
</organism>
<protein>
    <submittedName>
        <fullName evidence="2">TIGR02680 family protein</fullName>
    </submittedName>
</protein>
<name>A0AA45LDL5_9PSEU</name>
<evidence type="ECO:0000313" key="3">
    <source>
        <dbReference type="Proteomes" id="UP000677152"/>
    </source>
</evidence>
<reference evidence="2" key="1">
    <citation type="submission" date="2021-04" db="EMBL/GenBank/DDBJ databases">
        <title>Genomic sequence of Actinosynnema pretiosum subsp. pretiosum ATCC 31280 (C-14919).</title>
        <authorList>
            <person name="Bai L."/>
            <person name="Wang X."/>
            <person name="Xiao Y."/>
        </authorList>
    </citation>
    <scope>NUCLEOTIDE SEQUENCE</scope>
    <source>
        <strain evidence="2">ATCC 31280</strain>
    </source>
</reference>
<dbReference type="Gene3D" id="3.40.50.300">
    <property type="entry name" value="P-loop containing nucleotide triphosphate hydrolases"/>
    <property type="match status" value="2"/>
</dbReference>
<evidence type="ECO:0000256" key="1">
    <source>
        <dbReference type="SAM" id="Coils"/>
    </source>
</evidence>
<dbReference type="InterPro" id="IPR013496">
    <property type="entry name" value="CHP02680"/>
</dbReference>